<protein>
    <recommendedName>
        <fullName evidence="4">SHOCT domain-containing protein</fullName>
    </recommendedName>
</protein>
<evidence type="ECO:0008006" key="4">
    <source>
        <dbReference type="Google" id="ProtNLM"/>
    </source>
</evidence>
<dbReference type="OrthoDB" id="5461404at2"/>
<dbReference type="eggNOG" id="ENOG50308W7">
    <property type="taxonomic scope" value="Bacteria"/>
</dbReference>
<reference evidence="3" key="2">
    <citation type="submission" date="2014-05" db="EMBL/GenBank/DDBJ databases">
        <title>Draft genome sequence of Virgibacillus massiliensis Vm-5.</title>
        <authorList>
            <person name="Khelaifia S."/>
            <person name="Croce O."/>
            <person name="Lagier J.C."/>
            <person name="Raoult D."/>
        </authorList>
    </citation>
    <scope>NUCLEOTIDE SEQUENCE [LARGE SCALE GENOMIC DNA]</scope>
    <source>
        <strain evidence="3">Vm-5</strain>
    </source>
</reference>
<accession>A0A024QFQ5</accession>
<sequence>MMTAIFMDQTFRFWLSLALVIIILGILFRFRAKKNPKKDSLELLKERFERGEISKEVYDRARKQRGK</sequence>
<feature type="transmembrane region" description="Helical" evidence="1">
    <location>
        <begin position="12"/>
        <end position="30"/>
    </location>
</feature>
<name>A0A024QFQ5_9BACI</name>
<evidence type="ECO:0000256" key="1">
    <source>
        <dbReference type="SAM" id="Phobius"/>
    </source>
</evidence>
<dbReference type="EMBL" id="CCDP010000002">
    <property type="protein sequence ID" value="CDQ41057.1"/>
    <property type="molecule type" value="Genomic_DNA"/>
</dbReference>
<dbReference type="Proteomes" id="UP000028875">
    <property type="component" value="Unassembled WGS sequence"/>
</dbReference>
<dbReference type="AlphaFoldDB" id="A0A024QFQ5"/>
<keyword evidence="3" id="KW-1185">Reference proteome</keyword>
<evidence type="ECO:0000313" key="2">
    <source>
        <dbReference type="EMBL" id="CDQ41057.1"/>
    </source>
</evidence>
<reference evidence="2 3" key="1">
    <citation type="submission" date="2014-03" db="EMBL/GenBank/DDBJ databases">
        <authorList>
            <person name="Urmite Genomes U."/>
        </authorList>
    </citation>
    <scope>NUCLEOTIDE SEQUENCE [LARGE SCALE GENOMIC DNA]</scope>
    <source>
        <strain evidence="2 3">Vm-5</strain>
    </source>
</reference>
<keyword evidence="1" id="KW-0812">Transmembrane</keyword>
<evidence type="ECO:0000313" key="3">
    <source>
        <dbReference type="Proteomes" id="UP000028875"/>
    </source>
</evidence>
<gene>
    <name evidence="2" type="ORF">BN990_03409</name>
</gene>
<dbReference type="RefSeq" id="WP_101953562.1">
    <property type="nucleotide sequence ID" value="NZ_BNER01000007.1"/>
</dbReference>
<organism evidence="2 3">
    <name type="scientific">Virgibacillus massiliensis</name>
    <dbReference type="NCBI Taxonomy" id="1462526"/>
    <lineage>
        <taxon>Bacteria</taxon>
        <taxon>Bacillati</taxon>
        <taxon>Bacillota</taxon>
        <taxon>Bacilli</taxon>
        <taxon>Bacillales</taxon>
        <taxon>Bacillaceae</taxon>
        <taxon>Virgibacillus</taxon>
    </lineage>
</organism>
<keyword evidence="1" id="KW-1133">Transmembrane helix</keyword>
<proteinExistence type="predicted"/>
<keyword evidence="1" id="KW-0472">Membrane</keyword>
<comment type="caution">
    <text evidence="2">The sequence shown here is derived from an EMBL/GenBank/DDBJ whole genome shotgun (WGS) entry which is preliminary data.</text>
</comment>